<dbReference type="CDD" id="cd00598">
    <property type="entry name" value="GH18_chitinase-like"/>
    <property type="match status" value="1"/>
</dbReference>
<reference evidence="8 9" key="1">
    <citation type="journal article" date="2015" name="Genome Announc.">
        <title>Genome sequencing of 18 francisella strains to aid in assay development and testing.</title>
        <authorList>
            <person name="Johnson S.L."/>
            <person name="Daligault H.E."/>
            <person name="Davenport K.W."/>
            <person name="Coyne S.R."/>
            <person name="Frey K.G."/>
            <person name="Koroleva G.I."/>
            <person name="Broomall S.M."/>
            <person name="Bishop-Lilly K.A."/>
            <person name="Bruce D.C."/>
            <person name="Chertkov O."/>
            <person name="Freitas T."/>
            <person name="Jaissle J."/>
            <person name="Ladner J.T."/>
            <person name="Rosenzweig C.N."/>
            <person name="Gibbons H.S."/>
            <person name="Palacios G.F."/>
            <person name="Redden C.L."/>
            <person name="Xu Y."/>
            <person name="Minogue T.D."/>
            <person name="Chain P.S."/>
        </authorList>
    </citation>
    <scope>NUCLEOTIDE SEQUENCE [LARGE SCALE GENOMIC DNA]</scope>
    <source>
        <strain evidence="8 9">GA01-2794</strain>
    </source>
</reference>
<dbReference type="Gene3D" id="3.20.20.80">
    <property type="entry name" value="Glycosidases"/>
    <property type="match status" value="1"/>
</dbReference>
<dbReference type="SUPFAM" id="SSF51445">
    <property type="entry name" value="(Trans)glycosidases"/>
    <property type="match status" value="1"/>
</dbReference>
<dbReference type="PANTHER" id="PTHR45708:SF49">
    <property type="entry name" value="ENDOCHITINASE"/>
    <property type="match status" value="1"/>
</dbReference>
<feature type="signal peptide" evidence="6">
    <location>
        <begin position="1"/>
        <end position="20"/>
    </location>
</feature>
<dbReference type="GO" id="GO:0005975">
    <property type="term" value="P:carbohydrate metabolic process"/>
    <property type="evidence" value="ECO:0007669"/>
    <property type="project" value="InterPro"/>
</dbReference>
<dbReference type="PROSITE" id="PS51910">
    <property type="entry name" value="GH18_2"/>
    <property type="match status" value="1"/>
</dbReference>
<keyword evidence="6" id="KW-0732">Signal</keyword>
<dbReference type="GO" id="GO:0008061">
    <property type="term" value="F:chitin binding"/>
    <property type="evidence" value="ECO:0007669"/>
    <property type="project" value="InterPro"/>
</dbReference>
<evidence type="ECO:0000256" key="4">
    <source>
        <dbReference type="RuleBase" id="RU000489"/>
    </source>
</evidence>
<dbReference type="InterPro" id="IPR011583">
    <property type="entry name" value="Chitinase_II/V-like_cat"/>
</dbReference>
<dbReference type="InterPro" id="IPR017853">
    <property type="entry name" value="GH"/>
</dbReference>
<dbReference type="Proteomes" id="UP000031830">
    <property type="component" value="Chromosome"/>
</dbReference>
<evidence type="ECO:0000256" key="1">
    <source>
        <dbReference type="ARBA" id="ARBA00012729"/>
    </source>
</evidence>
<keyword evidence="2 4" id="KW-0378">Hydrolase</keyword>
<dbReference type="Pfam" id="PF00704">
    <property type="entry name" value="Glyco_hydro_18"/>
    <property type="match status" value="1"/>
</dbReference>
<dbReference type="GO" id="GO:0008843">
    <property type="term" value="F:endochitinase activity"/>
    <property type="evidence" value="ECO:0007669"/>
    <property type="project" value="UniProtKB-EC"/>
</dbReference>
<evidence type="ECO:0000313" key="8">
    <source>
        <dbReference type="EMBL" id="AJI52374.1"/>
    </source>
</evidence>
<keyword evidence="3 4" id="KW-0326">Glycosidase</keyword>
<comment type="similarity">
    <text evidence="5">Belongs to the glycosyl hydrolase 18 family.</text>
</comment>
<evidence type="ECO:0000313" key="9">
    <source>
        <dbReference type="Proteomes" id="UP000031830"/>
    </source>
</evidence>
<dbReference type="SMART" id="SM00636">
    <property type="entry name" value="Glyco_18"/>
    <property type="match status" value="1"/>
</dbReference>
<dbReference type="InterPro" id="IPR050542">
    <property type="entry name" value="Glycosyl_Hydrlase18_Chitinase"/>
</dbReference>
<accession>A0A0B6CPG3</accession>
<dbReference type="KEGG" id="fpz:LA55_1730"/>
<organism evidence="8 9">
    <name type="scientific">Francisella philomiragia</name>
    <dbReference type="NCBI Taxonomy" id="28110"/>
    <lineage>
        <taxon>Bacteria</taxon>
        <taxon>Pseudomonadati</taxon>
        <taxon>Pseudomonadota</taxon>
        <taxon>Gammaproteobacteria</taxon>
        <taxon>Thiotrichales</taxon>
        <taxon>Francisellaceae</taxon>
        <taxon>Francisella</taxon>
    </lineage>
</organism>
<sequence length="458" mass="48871">MIKKTIITSLLIASSAIAFANSSVPSNTSSANSSDRVMAGYLDITAMGSADSVDLSQVAKDGYNEAVISFATVDANNNISFKDDYEALAAKKIQQAKDAGLKVLISVGGENNTYTPNGTDAKGLAQNIVNFLNKYGLDGIDFDIEIVETATNNGTYLRDVITNIKDIDSSKLVVIAPQINNDKLVSTGNDEFYAPLFSQANKILNLVDYVFVQNYNTTPEQNPKFVQDAFKITTDYIGSKTAKVVIGYPTAAQAAGAATVYFPHFDDDYNNPPAKSSALTTYDAMKSVYDNLGNIPEDTKFAGFMGWSLNVDYVPEAYNTGSVKYPAHGVGDFGYYMSPCALDSSKCAKIPDEKETPKTATILVHNNSPKYGFDGGITFTSSNGSINTPGYVSPTGGAASATSPIGTSITVAPKITWYAKPLSCPNKMDTTKYSRAEIYVADNPSAPGTLAINCDFGN</sequence>
<gene>
    <name evidence="8" type="ORF">LA55_1730</name>
</gene>
<protein>
    <recommendedName>
        <fullName evidence="1">chitinase</fullName>
        <ecNumber evidence="1">3.2.1.14</ecNumber>
    </recommendedName>
</protein>
<dbReference type="InterPro" id="IPR001223">
    <property type="entry name" value="Glyco_hydro18_cat"/>
</dbReference>
<evidence type="ECO:0000256" key="5">
    <source>
        <dbReference type="RuleBase" id="RU004453"/>
    </source>
</evidence>
<dbReference type="AlphaFoldDB" id="A0A0B6CPG3"/>
<evidence type="ECO:0000256" key="2">
    <source>
        <dbReference type="ARBA" id="ARBA00022801"/>
    </source>
</evidence>
<dbReference type="RefSeq" id="WP_044526783.1">
    <property type="nucleotide sequence ID" value="NZ_CP009440.1"/>
</dbReference>
<dbReference type="PANTHER" id="PTHR45708">
    <property type="entry name" value="ENDOCHITINASE"/>
    <property type="match status" value="1"/>
</dbReference>
<dbReference type="STRING" id="28110.KU46_172"/>
<feature type="domain" description="GH18" evidence="7">
    <location>
        <begin position="36"/>
        <end position="325"/>
    </location>
</feature>
<dbReference type="EMBL" id="CP009440">
    <property type="protein sequence ID" value="AJI52374.1"/>
    <property type="molecule type" value="Genomic_DNA"/>
</dbReference>
<dbReference type="PROSITE" id="PS01095">
    <property type="entry name" value="GH18_1"/>
    <property type="match status" value="1"/>
</dbReference>
<evidence type="ECO:0000256" key="3">
    <source>
        <dbReference type="ARBA" id="ARBA00023295"/>
    </source>
</evidence>
<feature type="chain" id="PRO_5002121875" description="chitinase" evidence="6">
    <location>
        <begin position="21"/>
        <end position="458"/>
    </location>
</feature>
<dbReference type="OrthoDB" id="315328at2"/>
<proteinExistence type="inferred from homology"/>
<name>A0A0B6CPG3_9GAMM</name>
<dbReference type="InterPro" id="IPR001579">
    <property type="entry name" value="Glyco_hydro_18_chit_AS"/>
</dbReference>
<evidence type="ECO:0000256" key="6">
    <source>
        <dbReference type="SAM" id="SignalP"/>
    </source>
</evidence>
<evidence type="ECO:0000259" key="7">
    <source>
        <dbReference type="PROSITE" id="PS51910"/>
    </source>
</evidence>
<dbReference type="EC" id="3.2.1.14" evidence="1"/>